<evidence type="ECO:0000313" key="6">
    <source>
        <dbReference type="Proteomes" id="UP001320119"/>
    </source>
</evidence>
<dbReference type="RefSeq" id="WP_236984757.1">
    <property type="nucleotide sequence ID" value="NZ_AP023086.1"/>
</dbReference>
<dbReference type="PANTHER" id="PTHR10907">
    <property type="entry name" value="REGUCALCIN"/>
    <property type="match status" value="1"/>
</dbReference>
<evidence type="ECO:0000256" key="2">
    <source>
        <dbReference type="PIRSR" id="PIRSR605511-1"/>
    </source>
</evidence>
<comment type="cofactor">
    <cofactor evidence="3">
        <name>Zn(2+)</name>
        <dbReference type="ChEBI" id="CHEBI:29105"/>
    </cofactor>
    <text evidence="3">Binds 1 divalent metal cation per subunit.</text>
</comment>
<feature type="binding site" evidence="3">
    <location>
        <position position="99"/>
    </location>
    <ligand>
        <name>substrate</name>
    </ligand>
</feature>
<dbReference type="Gene3D" id="2.120.10.30">
    <property type="entry name" value="TolB, C-terminal domain"/>
    <property type="match status" value="1"/>
</dbReference>
<sequence>MSQVEVALKIKASLGECPRWDEKEQVLYWLDINAGQLHRLDPKTGEDTFLQFDEEIGCFSLREKGGFVLAMRTGLYTIDGWNTERTFISDPEEGMDKNRFNDGRCDERGRLFTGSVYPPKDYGGASIYSLSPNGDVKKWIKDLLTANGIAFSPDNKTFYYADTPSHAISRCDFDLESGEVSNCSVFHQFPHGNGRPDGASVDSEGYYWSALYEGGRVVRVSPQGEVVQEIAIPAKCPTMVAFGGADLKTLYITTVGGRPDEELAQYPDSGSVFSVRVDVPGRAENRFAG</sequence>
<reference evidence="5 6" key="1">
    <citation type="journal article" date="2022" name="IScience">
        <title>An ultrasensitive nanofiber-based assay for enzymatic hydrolysis and deep-sea microbial degradation of cellulose.</title>
        <authorList>
            <person name="Tsudome M."/>
            <person name="Tachioka M."/>
            <person name="Miyazaki M."/>
            <person name="Uchimura K."/>
            <person name="Tsuda M."/>
            <person name="Takaki Y."/>
            <person name="Deguchi S."/>
        </authorList>
    </citation>
    <scope>NUCLEOTIDE SEQUENCE [LARGE SCALE GENOMIC DNA]</scope>
    <source>
        <strain evidence="5 6">GE09</strain>
    </source>
</reference>
<feature type="binding site" evidence="3">
    <location>
        <position position="197"/>
    </location>
    <ligand>
        <name>a divalent metal cation</name>
        <dbReference type="ChEBI" id="CHEBI:60240"/>
    </ligand>
</feature>
<evidence type="ECO:0000256" key="1">
    <source>
        <dbReference type="ARBA" id="ARBA00008853"/>
    </source>
</evidence>
<protein>
    <submittedName>
        <fullName evidence="5">Xylonolactonase</fullName>
    </submittedName>
</protein>
<dbReference type="GO" id="GO:0004341">
    <property type="term" value="F:gluconolactonase activity"/>
    <property type="evidence" value="ECO:0007669"/>
    <property type="project" value="TreeGrafter"/>
</dbReference>
<feature type="domain" description="SMP-30/Gluconolactonase/LRE-like region" evidence="4">
    <location>
        <begin position="14"/>
        <end position="255"/>
    </location>
</feature>
<feature type="binding site" evidence="3">
    <location>
        <position position="16"/>
    </location>
    <ligand>
        <name>a divalent metal cation</name>
        <dbReference type="ChEBI" id="CHEBI:60240"/>
    </ligand>
</feature>
<proteinExistence type="inferred from homology"/>
<dbReference type="Pfam" id="PF08450">
    <property type="entry name" value="SGL"/>
    <property type="match status" value="1"/>
</dbReference>
<dbReference type="EMBL" id="AP023086">
    <property type="protein sequence ID" value="BCD99489.1"/>
    <property type="molecule type" value="Genomic_DNA"/>
</dbReference>
<keyword evidence="3" id="KW-0862">Zinc</keyword>
<evidence type="ECO:0000256" key="3">
    <source>
        <dbReference type="PIRSR" id="PIRSR605511-2"/>
    </source>
</evidence>
<feature type="active site" description="Proton donor/acceptor" evidence="2">
    <location>
        <position position="197"/>
    </location>
</feature>
<dbReference type="SUPFAM" id="SSF63829">
    <property type="entry name" value="Calcium-dependent phosphotriesterase"/>
    <property type="match status" value="1"/>
</dbReference>
<comment type="similarity">
    <text evidence="1">Belongs to the SMP-30/CGR1 family.</text>
</comment>
<keyword evidence="6" id="KW-1185">Reference proteome</keyword>
<accession>A0AAN1WKY4</accession>
<evidence type="ECO:0000259" key="4">
    <source>
        <dbReference type="Pfam" id="PF08450"/>
    </source>
</evidence>
<name>A0AAN1WKY4_9GAMM</name>
<dbReference type="PRINTS" id="PR01790">
    <property type="entry name" value="SMP30FAMILY"/>
</dbReference>
<feature type="binding site" evidence="3">
    <location>
        <position position="101"/>
    </location>
    <ligand>
        <name>substrate</name>
    </ligand>
</feature>
<dbReference type="AlphaFoldDB" id="A0AAN1WKY4"/>
<feature type="binding site" evidence="3">
    <location>
        <position position="147"/>
    </location>
    <ligand>
        <name>a divalent metal cation</name>
        <dbReference type="ChEBI" id="CHEBI:60240"/>
    </ligand>
</feature>
<dbReference type="KEGG" id="marq:MARGE09_P3691"/>
<dbReference type="PANTHER" id="PTHR10907:SF47">
    <property type="entry name" value="REGUCALCIN"/>
    <property type="match status" value="1"/>
</dbReference>
<gene>
    <name evidence="5" type="ORF">MARGE09_P3691</name>
</gene>
<dbReference type="Proteomes" id="UP001320119">
    <property type="component" value="Chromosome"/>
</dbReference>
<evidence type="ECO:0000313" key="5">
    <source>
        <dbReference type="EMBL" id="BCD99489.1"/>
    </source>
</evidence>
<dbReference type="InterPro" id="IPR013658">
    <property type="entry name" value="SGL"/>
</dbReference>
<dbReference type="GO" id="GO:0019853">
    <property type="term" value="P:L-ascorbic acid biosynthetic process"/>
    <property type="evidence" value="ECO:0007669"/>
    <property type="project" value="TreeGrafter"/>
</dbReference>
<dbReference type="InterPro" id="IPR005511">
    <property type="entry name" value="SMP-30"/>
</dbReference>
<keyword evidence="3" id="KW-0479">Metal-binding</keyword>
<dbReference type="InterPro" id="IPR011042">
    <property type="entry name" value="6-blade_b-propeller_TolB-like"/>
</dbReference>
<organism evidence="5 6">
    <name type="scientific">Marinagarivorans cellulosilyticus</name>
    <dbReference type="NCBI Taxonomy" id="2721545"/>
    <lineage>
        <taxon>Bacteria</taxon>
        <taxon>Pseudomonadati</taxon>
        <taxon>Pseudomonadota</taxon>
        <taxon>Gammaproteobacteria</taxon>
        <taxon>Cellvibrionales</taxon>
        <taxon>Cellvibrionaceae</taxon>
        <taxon>Marinagarivorans</taxon>
    </lineage>
</organism>
<dbReference type="GO" id="GO:0005509">
    <property type="term" value="F:calcium ion binding"/>
    <property type="evidence" value="ECO:0007669"/>
    <property type="project" value="TreeGrafter"/>
</dbReference>